<comment type="caution">
    <text evidence="2">The sequence shown here is derived from an EMBL/GenBank/DDBJ whole genome shotgun (WGS) entry which is preliminary data.</text>
</comment>
<dbReference type="OrthoDB" id="5884280at2"/>
<keyword evidence="3" id="KW-1185">Reference proteome</keyword>
<keyword evidence="1" id="KW-0812">Transmembrane</keyword>
<protein>
    <submittedName>
        <fullName evidence="2">Uncharacterized protein</fullName>
    </submittedName>
</protein>
<organism evidence="2 3">
    <name type="scientific">Enterovibrio coralii</name>
    <dbReference type="NCBI Taxonomy" id="294935"/>
    <lineage>
        <taxon>Bacteria</taxon>
        <taxon>Pseudomonadati</taxon>
        <taxon>Pseudomonadota</taxon>
        <taxon>Gammaproteobacteria</taxon>
        <taxon>Vibrionales</taxon>
        <taxon>Vibrionaceae</taxon>
        <taxon>Enterovibrio</taxon>
    </lineage>
</organism>
<feature type="transmembrane region" description="Helical" evidence="1">
    <location>
        <begin position="78"/>
        <end position="96"/>
    </location>
</feature>
<dbReference type="EMBL" id="LNTY01000025">
    <property type="protein sequence ID" value="KXF82322.1"/>
    <property type="molecule type" value="Genomic_DNA"/>
</dbReference>
<dbReference type="Proteomes" id="UP000070529">
    <property type="component" value="Unassembled WGS sequence"/>
</dbReference>
<evidence type="ECO:0000256" key="1">
    <source>
        <dbReference type="SAM" id="Phobius"/>
    </source>
</evidence>
<keyword evidence="1" id="KW-1133">Transmembrane helix</keyword>
<proteinExistence type="predicted"/>
<feature type="transmembrane region" description="Helical" evidence="1">
    <location>
        <begin position="54"/>
        <end position="72"/>
    </location>
</feature>
<evidence type="ECO:0000313" key="3">
    <source>
        <dbReference type="Proteomes" id="UP000070529"/>
    </source>
</evidence>
<evidence type="ECO:0000313" key="2">
    <source>
        <dbReference type="EMBL" id="KXF82322.1"/>
    </source>
</evidence>
<sequence length="114" mass="13201">MSLKGLQKYLALNHIDYEEITGGLMIKMGFLVGRVHVKWDEERKAFNFNDKSRWVSQAFLVAIMLYFLFTNLGVYSPLQLYTCVGVTIAMLGIFTYKEVKIRQLKTTIIENVVK</sequence>
<keyword evidence="1" id="KW-0472">Membrane</keyword>
<reference evidence="2 3" key="1">
    <citation type="submission" date="2015-11" db="EMBL/GenBank/DDBJ databases">
        <title>Genomic Taxonomy of the Vibrionaceae.</title>
        <authorList>
            <person name="Gomez-Gil B."/>
            <person name="Enciso-Ibarra J."/>
        </authorList>
    </citation>
    <scope>NUCLEOTIDE SEQUENCE [LARGE SCALE GENOMIC DNA]</scope>
    <source>
        <strain evidence="2 3">CAIM 912</strain>
    </source>
</reference>
<name>A0A135IA57_9GAMM</name>
<gene>
    <name evidence="2" type="ORF">ATN88_09155</name>
</gene>
<dbReference type="AlphaFoldDB" id="A0A135IA57"/>
<accession>A0A135IA57</accession>
<dbReference type="RefSeq" id="WP_067413626.1">
    <property type="nucleotide sequence ID" value="NZ_LNTY01000025.1"/>
</dbReference>